<protein>
    <recommendedName>
        <fullName evidence="2">Helix-turn-helix domain-containing protein</fullName>
    </recommendedName>
</protein>
<dbReference type="SUPFAM" id="SSF46955">
    <property type="entry name" value="Putative DNA-binding domain"/>
    <property type="match status" value="1"/>
</dbReference>
<feature type="region of interest" description="Disordered" evidence="1">
    <location>
        <begin position="63"/>
        <end position="89"/>
    </location>
</feature>
<dbReference type="Proteomes" id="UP000233256">
    <property type="component" value="Unassembled WGS sequence"/>
</dbReference>
<dbReference type="InterPro" id="IPR041657">
    <property type="entry name" value="HTH_17"/>
</dbReference>
<comment type="caution">
    <text evidence="3">The sequence shown here is derived from an EMBL/GenBank/DDBJ whole genome shotgun (WGS) entry which is preliminary data.</text>
</comment>
<dbReference type="GO" id="GO:0003677">
    <property type="term" value="F:DNA binding"/>
    <property type="evidence" value="ECO:0007669"/>
    <property type="project" value="InterPro"/>
</dbReference>
<evidence type="ECO:0000313" key="3">
    <source>
        <dbReference type="EMBL" id="PKK88417.1"/>
    </source>
</evidence>
<dbReference type="NCBIfam" id="TIGR01764">
    <property type="entry name" value="excise"/>
    <property type="match status" value="1"/>
</dbReference>
<feature type="domain" description="Helix-turn-helix" evidence="2">
    <location>
        <begin position="18"/>
        <end position="61"/>
    </location>
</feature>
<dbReference type="InterPro" id="IPR010093">
    <property type="entry name" value="SinI_DNA-bd"/>
</dbReference>
<reference evidence="3 4" key="1">
    <citation type="journal article" date="2017" name="ISME J.">
        <title>Potential for microbial H2 and metal transformations associated with novel bacteria and archaea in deep terrestrial subsurface sediments.</title>
        <authorList>
            <person name="Hernsdorf A.W."/>
            <person name="Amano Y."/>
            <person name="Miyakawa K."/>
            <person name="Ise K."/>
            <person name="Suzuki Y."/>
            <person name="Anantharaman K."/>
            <person name="Probst A."/>
            <person name="Burstein D."/>
            <person name="Thomas B.C."/>
            <person name="Banfield J.F."/>
        </authorList>
    </citation>
    <scope>NUCLEOTIDE SEQUENCE [LARGE SCALE GENOMIC DNA]</scope>
    <source>
        <strain evidence="3">HGW-Wallbacteria-1</strain>
    </source>
</reference>
<proteinExistence type="predicted"/>
<dbReference type="Pfam" id="PF12728">
    <property type="entry name" value="HTH_17"/>
    <property type="match status" value="1"/>
</dbReference>
<dbReference type="EMBL" id="PGXC01000047">
    <property type="protein sequence ID" value="PKK88417.1"/>
    <property type="molecule type" value="Genomic_DNA"/>
</dbReference>
<dbReference type="Gene3D" id="1.10.1660.10">
    <property type="match status" value="1"/>
</dbReference>
<name>A0A2N1PJ93_9BACT</name>
<evidence type="ECO:0000313" key="4">
    <source>
        <dbReference type="Proteomes" id="UP000233256"/>
    </source>
</evidence>
<dbReference type="AlphaFoldDB" id="A0A2N1PJ93"/>
<feature type="compositionally biased region" description="Basic and acidic residues" evidence="1">
    <location>
        <begin position="67"/>
        <end position="82"/>
    </location>
</feature>
<gene>
    <name evidence="3" type="ORF">CVV64_18870</name>
</gene>
<evidence type="ECO:0000256" key="1">
    <source>
        <dbReference type="SAM" id="MobiDB-lite"/>
    </source>
</evidence>
<sequence length="238" mass="27173">MTNHFSQGRSSMQTMNYKEAARYLKVTAGTLRNWVSKGRLKPHKVGKHVLFFKEELETWITNPAPVEAKEKPQKKPEAKPEPHQPAPAVTAKPAPLAEWVPQFKISIANQDKDPYALLQNLPGSNVKMTPENMRELARYLVDAAAMCEKRQYHGLKHFSIFRENERFLSSVVLVPFNQMRDLQTLALAALRSGDVLAANKEQYVVQFIREGLQRQLPLINMQLKKQGMRAISLKSLKK</sequence>
<dbReference type="InterPro" id="IPR009061">
    <property type="entry name" value="DNA-bd_dom_put_sf"/>
</dbReference>
<organism evidence="3 4">
    <name type="scientific">Candidatus Wallbacteria bacterium HGW-Wallbacteria-1</name>
    <dbReference type="NCBI Taxonomy" id="2013854"/>
    <lineage>
        <taxon>Bacteria</taxon>
        <taxon>Candidatus Walliibacteriota</taxon>
    </lineage>
</organism>
<accession>A0A2N1PJ93</accession>
<evidence type="ECO:0000259" key="2">
    <source>
        <dbReference type="Pfam" id="PF12728"/>
    </source>
</evidence>